<protein>
    <submittedName>
        <fullName evidence="1">Unnamed protein product</fullName>
    </submittedName>
</protein>
<keyword evidence="2" id="KW-1185">Reference proteome</keyword>
<gene>
    <name evidence="1" type="ORF">Amon02_001150200</name>
</gene>
<organism evidence="1 2">
    <name type="scientific">Ambrosiozyma monospora</name>
    <name type="common">Yeast</name>
    <name type="synonym">Endomycopsis monosporus</name>
    <dbReference type="NCBI Taxonomy" id="43982"/>
    <lineage>
        <taxon>Eukaryota</taxon>
        <taxon>Fungi</taxon>
        <taxon>Dikarya</taxon>
        <taxon>Ascomycota</taxon>
        <taxon>Saccharomycotina</taxon>
        <taxon>Pichiomycetes</taxon>
        <taxon>Pichiales</taxon>
        <taxon>Pichiaceae</taxon>
        <taxon>Ambrosiozyma</taxon>
    </lineage>
</organism>
<accession>A0ACB5U6R0</accession>
<name>A0ACB5U6R0_AMBMO</name>
<sequence>MAMIDFVKIHKILLMPNYNSAPEMVNLVSHYATHFGMDSSNMDFFQMRFDRGSNLPVARVAFWFQKGPNFALCNIAHMIGFGDSRNPFAKLFDLPEALKERKDKKDKRRKSKSEASNDGSKTTTEPEALYNSTASDQDETSWFLLLDFINKGVLELAMRMLKQYISGPLQTSTPHVIVWLYFISAVGESVNKK</sequence>
<evidence type="ECO:0000313" key="1">
    <source>
        <dbReference type="EMBL" id="GMF02578.1"/>
    </source>
</evidence>
<reference evidence="1" key="1">
    <citation type="submission" date="2023-04" db="EMBL/GenBank/DDBJ databases">
        <title>Ambrosiozyma monospora NBRC 10751.</title>
        <authorList>
            <person name="Ichikawa N."/>
            <person name="Sato H."/>
            <person name="Tonouchi N."/>
        </authorList>
    </citation>
    <scope>NUCLEOTIDE SEQUENCE</scope>
    <source>
        <strain evidence="1">NBRC 10751</strain>
    </source>
</reference>
<dbReference type="Proteomes" id="UP001165064">
    <property type="component" value="Unassembled WGS sequence"/>
</dbReference>
<evidence type="ECO:0000313" key="2">
    <source>
        <dbReference type="Proteomes" id="UP001165064"/>
    </source>
</evidence>
<comment type="caution">
    <text evidence="1">The sequence shown here is derived from an EMBL/GenBank/DDBJ whole genome shotgun (WGS) entry which is preliminary data.</text>
</comment>
<dbReference type="EMBL" id="BSXS01012547">
    <property type="protein sequence ID" value="GMF02578.1"/>
    <property type="molecule type" value="Genomic_DNA"/>
</dbReference>
<proteinExistence type="predicted"/>